<dbReference type="VEuPathDB" id="VectorBase:BGLAX_048502"/>
<dbReference type="GO" id="GO:0005886">
    <property type="term" value="C:plasma membrane"/>
    <property type="evidence" value="ECO:0007669"/>
    <property type="project" value="TreeGrafter"/>
</dbReference>
<gene>
    <name evidence="9" type="primary">106062899</name>
</gene>
<evidence type="ECO:0000256" key="4">
    <source>
        <dbReference type="ARBA" id="ARBA00022989"/>
    </source>
</evidence>
<dbReference type="PROSITE" id="PS50192">
    <property type="entry name" value="T_SNARE"/>
    <property type="match status" value="1"/>
</dbReference>
<dbReference type="InterPro" id="IPR010989">
    <property type="entry name" value="SNARE"/>
</dbReference>
<dbReference type="InterPro" id="IPR000727">
    <property type="entry name" value="T_SNARE_dom"/>
</dbReference>
<dbReference type="GO" id="GO:0012505">
    <property type="term" value="C:endomembrane system"/>
    <property type="evidence" value="ECO:0007669"/>
    <property type="project" value="TreeGrafter"/>
</dbReference>
<dbReference type="Proteomes" id="UP000076420">
    <property type="component" value="Unassembled WGS sequence"/>
</dbReference>
<evidence type="ECO:0000256" key="6">
    <source>
        <dbReference type="RuleBase" id="RU003858"/>
    </source>
</evidence>
<dbReference type="KEGG" id="bgt:106062899"/>
<evidence type="ECO:0000259" key="8">
    <source>
        <dbReference type="PROSITE" id="PS50192"/>
    </source>
</evidence>
<dbReference type="SMART" id="SM00503">
    <property type="entry name" value="SynN"/>
    <property type="match status" value="1"/>
</dbReference>
<dbReference type="Gene3D" id="1.20.58.70">
    <property type="match status" value="1"/>
</dbReference>
<dbReference type="InterPro" id="IPR006012">
    <property type="entry name" value="Syntaxin/epimorphin_CS"/>
</dbReference>
<dbReference type="GO" id="GO:0006887">
    <property type="term" value="P:exocytosis"/>
    <property type="evidence" value="ECO:0007669"/>
    <property type="project" value="TreeGrafter"/>
</dbReference>
<evidence type="ECO:0000256" key="3">
    <source>
        <dbReference type="ARBA" id="ARBA00022692"/>
    </source>
</evidence>
<accession>A0A2C9KAK9</accession>
<dbReference type="EnsemblMetazoa" id="BGLB016985-RA">
    <property type="protein sequence ID" value="BGLB016985-PA"/>
    <property type="gene ID" value="BGLB016985"/>
</dbReference>
<dbReference type="GO" id="GO:0048278">
    <property type="term" value="P:vesicle docking"/>
    <property type="evidence" value="ECO:0007669"/>
    <property type="project" value="TreeGrafter"/>
</dbReference>
<dbReference type="Gene3D" id="1.20.5.110">
    <property type="match status" value="1"/>
</dbReference>
<dbReference type="Pfam" id="PF05739">
    <property type="entry name" value="SNARE"/>
    <property type="match status" value="1"/>
</dbReference>
<dbReference type="RefSeq" id="XP_013076668.2">
    <property type="nucleotide sequence ID" value="XM_013221214.2"/>
</dbReference>
<evidence type="ECO:0000256" key="5">
    <source>
        <dbReference type="ARBA" id="ARBA00023136"/>
    </source>
</evidence>
<dbReference type="PANTHER" id="PTHR19957">
    <property type="entry name" value="SYNTAXIN"/>
    <property type="match status" value="1"/>
</dbReference>
<evidence type="ECO:0000313" key="9">
    <source>
        <dbReference type="EnsemblMetazoa" id="BGLB016985-PA"/>
    </source>
</evidence>
<dbReference type="PANTHER" id="PTHR19957:SF307">
    <property type="entry name" value="PROTEIN SSO1-RELATED"/>
    <property type="match status" value="1"/>
</dbReference>
<dbReference type="GO" id="GO:0006906">
    <property type="term" value="P:vesicle fusion"/>
    <property type="evidence" value="ECO:0007669"/>
    <property type="project" value="TreeGrafter"/>
</dbReference>
<comment type="similarity">
    <text evidence="2 6">Belongs to the syntaxin family.</text>
</comment>
<dbReference type="SMART" id="SM00397">
    <property type="entry name" value="t_SNARE"/>
    <property type="match status" value="1"/>
</dbReference>
<dbReference type="Pfam" id="PF00804">
    <property type="entry name" value="Syntaxin"/>
    <property type="match status" value="1"/>
</dbReference>
<name>A0A2C9KAK9_BIOGL</name>
<feature type="transmembrane region" description="Helical" evidence="7">
    <location>
        <begin position="273"/>
        <end position="296"/>
    </location>
</feature>
<dbReference type="GO" id="GO:0031201">
    <property type="term" value="C:SNARE complex"/>
    <property type="evidence" value="ECO:0007669"/>
    <property type="project" value="TreeGrafter"/>
</dbReference>
<dbReference type="VEuPathDB" id="VectorBase:BGLB016985"/>
<evidence type="ECO:0000313" key="10">
    <source>
        <dbReference type="Proteomes" id="UP000076420"/>
    </source>
</evidence>
<evidence type="ECO:0000256" key="7">
    <source>
        <dbReference type="SAM" id="Phobius"/>
    </source>
</evidence>
<protein>
    <recommendedName>
        <fullName evidence="8">t-SNARE coiled-coil homology domain-containing protein</fullName>
    </recommendedName>
</protein>
<dbReference type="GO" id="GO:0000149">
    <property type="term" value="F:SNARE binding"/>
    <property type="evidence" value="ECO:0007669"/>
    <property type="project" value="TreeGrafter"/>
</dbReference>
<keyword evidence="4 7" id="KW-1133">Transmembrane helix</keyword>
<sequence length="297" mass="33836">MPVRDRLNELHQQLELLEKEKKPGKGSSVKKMEKEKTMQAFLNDASKIESDLVKMKADVAEIKKLQQDMLSTPFQDKANVTKYESLSEQVRMDATKIGTSLKSLEKKYEIQNLSDDSAFTRVRTQQLNTLTTDLNLSTNEFFKIQAEYVDKMKSRLRRQLSAKGEPIDDSKINTIMDENSYSVFTENYITDVSNAEQTLRDLEGRQKDILALEKSITEVNQIFKDMNLLITTQGETLDTIESAIENTTVHVEGGKKELQKAREYQSRARRKKCCIVIIIITVLGILALIIGLSIAYA</sequence>
<dbReference type="OrthoDB" id="10255013at2759"/>
<dbReference type="InterPro" id="IPR045242">
    <property type="entry name" value="Syntaxin"/>
</dbReference>
<reference evidence="9" key="1">
    <citation type="submission" date="2020-05" db="UniProtKB">
        <authorList>
            <consortium name="EnsemblMetazoa"/>
        </authorList>
    </citation>
    <scope>IDENTIFICATION</scope>
    <source>
        <strain evidence="9">BB02</strain>
    </source>
</reference>
<dbReference type="STRING" id="6526.A0A2C9KAK9"/>
<dbReference type="AlphaFoldDB" id="A0A2C9KAK9"/>
<dbReference type="PROSITE" id="PS00914">
    <property type="entry name" value="SYNTAXIN"/>
    <property type="match status" value="1"/>
</dbReference>
<feature type="domain" description="T-SNARE coiled-coil homology" evidence="8">
    <location>
        <begin position="199"/>
        <end position="261"/>
    </location>
</feature>
<keyword evidence="5 7" id="KW-0472">Membrane</keyword>
<dbReference type="GO" id="GO:0006886">
    <property type="term" value="P:intracellular protein transport"/>
    <property type="evidence" value="ECO:0007669"/>
    <property type="project" value="InterPro"/>
</dbReference>
<evidence type="ECO:0000256" key="2">
    <source>
        <dbReference type="ARBA" id="ARBA00009063"/>
    </source>
</evidence>
<dbReference type="InterPro" id="IPR006011">
    <property type="entry name" value="Syntaxin_N"/>
</dbReference>
<dbReference type="SUPFAM" id="SSF47661">
    <property type="entry name" value="t-snare proteins"/>
    <property type="match status" value="1"/>
</dbReference>
<organism evidence="9 10">
    <name type="scientific">Biomphalaria glabrata</name>
    <name type="common">Bloodfluke planorb</name>
    <name type="synonym">Freshwater snail</name>
    <dbReference type="NCBI Taxonomy" id="6526"/>
    <lineage>
        <taxon>Eukaryota</taxon>
        <taxon>Metazoa</taxon>
        <taxon>Spiralia</taxon>
        <taxon>Lophotrochozoa</taxon>
        <taxon>Mollusca</taxon>
        <taxon>Gastropoda</taxon>
        <taxon>Heterobranchia</taxon>
        <taxon>Euthyneura</taxon>
        <taxon>Panpulmonata</taxon>
        <taxon>Hygrophila</taxon>
        <taxon>Lymnaeoidea</taxon>
        <taxon>Planorbidae</taxon>
        <taxon>Biomphalaria</taxon>
    </lineage>
</organism>
<dbReference type="GO" id="GO:0005484">
    <property type="term" value="F:SNAP receptor activity"/>
    <property type="evidence" value="ECO:0007669"/>
    <property type="project" value="InterPro"/>
</dbReference>
<proteinExistence type="inferred from homology"/>
<comment type="subcellular location">
    <subcellularLocation>
        <location evidence="1">Membrane</location>
        <topology evidence="1">Single-pass type IV membrane protein</topology>
    </subcellularLocation>
</comment>
<dbReference type="CDD" id="cd15848">
    <property type="entry name" value="SNARE_syntaxin1-like"/>
    <property type="match status" value="1"/>
</dbReference>
<keyword evidence="3 7" id="KW-0812">Transmembrane</keyword>
<evidence type="ECO:0000256" key="1">
    <source>
        <dbReference type="ARBA" id="ARBA00004211"/>
    </source>
</evidence>